<dbReference type="Proteomes" id="UP001432322">
    <property type="component" value="Unassembled WGS sequence"/>
</dbReference>
<feature type="compositionally biased region" description="Polar residues" evidence="1">
    <location>
        <begin position="179"/>
        <end position="189"/>
    </location>
</feature>
<evidence type="ECO:0000256" key="1">
    <source>
        <dbReference type="SAM" id="MobiDB-lite"/>
    </source>
</evidence>
<dbReference type="EMBL" id="BTSY01000003">
    <property type="protein sequence ID" value="GMT19052.1"/>
    <property type="molecule type" value="Genomic_DNA"/>
</dbReference>
<feature type="non-terminal residue" evidence="3">
    <location>
        <position position="1"/>
    </location>
</feature>
<evidence type="ECO:0000256" key="2">
    <source>
        <dbReference type="SAM" id="Phobius"/>
    </source>
</evidence>
<evidence type="ECO:0000313" key="4">
    <source>
        <dbReference type="Proteomes" id="UP001432322"/>
    </source>
</evidence>
<feature type="non-terminal residue" evidence="3">
    <location>
        <position position="290"/>
    </location>
</feature>
<comment type="caution">
    <text evidence="3">The sequence shown here is derived from an EMBL/GenBank/DDBJ whole genome shotgun (WGS) entry which is preliminary data.</text>
</comment>
<reference evidence="3" key="1">
    <citation type="submission" date="2023-10" db="EMBL/GenBank/DDBJ databases">
        <title>Genome assembly of Pristionchus species.</title>
        <authorList>
            <person name="Yoshida K."/>
            <person name="Sommer R.J."/>
        </authorList>
    </citation>
    <scope>NUCLEOTIDE SEQUENCE</scope>
    <source>
        <strain evidence="3">RS5133</strain>
    </source>
</reference>
<keyword evidence="2" id="KW-0812">Transmembrane</keyword>
<keyword evidence="2" id="KW-0472">Membrane</keyword>
<proteinExistence type="predicted"/>
<keyword evidence="2" id="KW-1133">Transmembrane helix</keyword>
<sequence>LSSSSVVRSPLQYCGRVVTTDPAMLHLIAMALIIPLLLLGCGKKKDKTRKSSRVDASVAGTPEKAGLPPSSGAPCWETKKPPTTLRASAAATAAAAAASPKAAVSPKPATSPKMIFDNMVVESYTKAGTPRRMIEKEMLEAKRVAERLKKSGKHISLRRNQKTAQSSQNRHQQRETSAKRQSPSMQTAALNKGSKNSKKSRQSKRGARSPSFKETAGGLQAGKPYSMSPHDMKTPVNGSPNVPKGSMQTAVSEYRFPEKKFLVLGHVDQNIVDYDEADLINFNLASCLSV</sequence>
<feature type="region of interest" description="Disordered" evidence="1">
    <location>
        <begin position="148"/>
        <end position="248"/>
    </location>
</feature>
<feature type="transmembrane region" description="Helical" evidence="2">
    <location>
        <begin position="23"/>
        <end position="42"/>
    </location>
</feature>
<feature type="compositionally biased region" description="Polar residues" evidence="1">
    <location>
        <begin position="236"/>
        <end position="248"/>
    </location>
</feature>
<keyword evidence="4" id="KW-1185">Reference proteome</keyword>
<gene>
    <name evidence="3" type="ORF">PFISCL1PPCAC_10349</name>
</gene>
<evidence type="ECO:0000313" key="3">
    <source>
        <dbReference type="EMBL" id="GMT19052.1"/>
    </source>
</evidence>
<protein>
    <submittedName>
        <fullName evidence="3">Uncharacterized protein</fullName>
    </submittedName>
</protein>
<feature type="compositionally biased region" description="Basic residues" evidence="1">
    <location>
        <begin position="195"/>
        <end position="207"/>
    </location>
</feature>
<organism evidence="3 4">
    <name type="scientific">Pristionchus fissidentatus</name>
    <dbReference type="NCBI Taxonomy" id="1538716"/>
    <lineage>
        <taxon>Eukaryota</taxon>
        <taxon>Metazoa</taxon>
        <taxon>Ecdysozoa</taxon>
        <taxon>Nematoda</taxon>
        <taxon>Chromadorea</taxon>
        <taxon>Rhabditida</taxon>
        <taxon>Rhabditina</taxon>
        <taxon>Diplogasteromorpha</taxon>
        <taxon>Diplogasteroidea</taxon>
        <taxon>Neodiplogasteridae</taxon>
        <taxon>Pristionchus</taxon>
    </lineage>
</organism>
<accession>A0AAV5VK21</accession>
<feature type="compositionally biased region" description="Basic residues" evidence="1">
    <location>
        <begin position="150"/>
        <end position="161"/>
    </location>
</feature>
<dbReference type="AlphaFoldDB" id="A0AAV5VK21"/>
<feature type="region of interest" description="Disordered" evidence="1">
    <location>
        <begin position="49"/>
        <end position="88"/>
    </location>
</feature>
<name>A0AAV5VK21_9BILA</name>